<comment type="caution">
    <text evidence="2">The sequence shown here is derived from an EMBL/GenBank/DDBJ whole genome shotgun (WGS) entry which is preliminary data.</text>
</comment>
<dbReference type="Gene3D" id="3.40.50.720">
    <property type="entry name" value="NAD(P)-binding Rossmann-like Domain"/>
    <property type="match status" value="1"/>
</dbReference>
<protein>
    <submittedName>
        <fullName evidence="2">Ketopantoate reductase</fullName>
    </submittedName>
</protein>
<dbReference type="EMBL" id="SRLE01000012">
    <property type="protein sequence ID" value="TGD71909.1"/>
    <property type="molecule type" value="Genomic_DNA"/>
</dbReference>
<dbReference type="AlphaFoldDB" id="A0A4Z0LXA3"/>
<organism evidence="2 3">
    <name type="scientific">Mangrovimicrobium sediminis</name>
    <dbReference type="NCBI Taxonomy" id="2562682"/>
    <lineage>
        <taxon>Bacteria</taxon>
        <taxon>Pseudomonadati</taxon>
        <taxon>Pseudomonadota</taxon>
        <taxon>Gammaproteobacteria</taxon>
        <taxon>Cellvibrionales</taxon>
        <taxon>Halieaceae</taxon>
        <taxon>Mangrovimicrobium</taxon>
    </lineage>
</organism>
<feature type="domain" description="Ketopantoate reductase N-terminal" evidence="1">
    <location>
        <begin position="6"/>
        <end position="148"/>
    </location>
</feature>
<keyword evidence="3" id="KW-1185">Reference proteome</keyword>
<dbReference type="RefSeq" id="WP_135445953.1">
    <property type="nucleotide sequence ID" value="NZ_SRLE01000012.1"/>
</dbReference>
<evidence type="ECO:0000313" key="2">
    <source>
        <dbReference type="EMBL" id="TGD71909.1"/>
    </source>
</evidence>
<dbReference type="Proteomes" id="UP000298050">
    <property type="component" value="Unassembled WGS sequence"/>
</dbReference>
<dbReference type="InterPro" id="IPR013332">
    <property type="entry name" value="KPR_N"/>
</dbReference>
<reference evidence="2 3" key="1">
    <citation type="submission" date="2019-04" db="EMBL/GenBank/DDBJ databases">
        <title>Taxonomy of novel Haliea sp. from mangrove soil of West Coast of India.</title>
        <authorList>
            <person name="Verma A."/>
            <person name="Kumar P."/>
            <person name="Krishnamurthi S."/>
        </authorList>
    </citation>
    <scope>NUCLEOTIDE SEQUENCE [LARGE SCALE GENOMIC DNA]</scope>
    <source>
        <strain evidence="2 3">SAOS-164</strain>
    </source>
</reference>
<name>A0A4Z0LXA3_9GAMM</name>
<sequence length="340" mass="37341">MSGHRVLIVGAGALGLTTGYFLRRSGAELSFLVRPHRVEALTRPQTLYSYDEQTLKTLDGYEVFTDAAELRGDQFDFVLLTLDGATCRSAQGTETLRALGAALAVGKATLLICAVGTGLYQHVQKTTGLPASRLLEGTMKIFAYQVGQEGAPQPGADQAQLHDSADIAYINFPDRVGFFVTSKPAAPAKAFIELFSGSGEATCKSLPTGIYRISTNTFAPFTVSCELAGWPDMDTLVADRELWRLCCQAQREIMRLKQHGLQGKLMALFMSDKRMEKLMRDSERDAAPMGFAAFNRFHHGGKVLEQNVQILENCLSLGVEGGQKMDATRALVERWRRQHL</sequence>
<dbReference type="OrthoDB" id="9810782at2"/>
<evidence type="ECO:0000259" key="1">
    <source>
        <dbReference type="Pfam" id="PF02558"/>
    </source>
</evidence>
<gene>
    <name evidence="2" type="ORF">E4634_17515</name>
</gene>
<proteinExistence type="predicted"/>
<accession>A0A4Z0LXA3</accession>
<evidence type="ECO:0000313" key="3">
    <source>
        <dbReference type="Proteomes" id="UP000298050"/>
    </source>
</evidence>
<dbReference type="SUPFAM" id="SSF51971">
    <property type="entry name" value="Nucleotide-binding domain"/>
    <property type="match status" value="1"/>
</dbReference>
<dbReference type="Pfam" id="PF02558">
    <property type="entry name" value="ApbA"/>
    <property type="match status" value="1"/>
</dbReference>